<dbReference type="Gene3D" id="3.30.1330.30">
    <property type="match status" value="1"/>
</dbReference>
<evidence type="ECO:0000259" key="5">
    <source>
        <dbReference type="SMART" id="SM00967"/>
    </source>
</evidence>
<protein>
    <submittedName>
        <fullName evidence="6">RNA methyltransferase</fullName>
    </submittedName>
</protein>
<gene>
    <name evidence="6" type="ORF">AERYTH_01805</name>
</gene>
<dbReference type="FunFam" id="3.40.1280.10:FF:000015">
    <property type="entry name" value="Putative tRNA/rRNA methyltransferase"/>
    <property type="match status" value="1"/>
</dbReference>
<dbReference type="InterPro" id="IPR004441">
    <property type="entry name" value="rRNA_MeTrfase_TrmH"/>
</dbReference>
<keyword evidence="7" id="KW-1185">Reference proteome</keyword>
<dbReference type="SMART" id="SM00967">
    <property type="entry name" value="SpoU_sub_bind"/>
    <property type="match status" value="1"/>
</dbReference>
<comment type="similarity">
    <text evidence="1">Belongs to the class IV-like SAM-binding methyltransferase superfamily. RNA methyltransferase TrmH family.</text>
</comment>
<evidence type="ECO:0000313" key="7">
    <source>
        <dbReference type="Proteomes" id="UP000067689"/>
    </source>
</evidence>
<dbReference type="GO" id="GO:0005829">
    <property type="term" value="C:cytosol"/>
    <property type="evidence" value="ECO:0007669"/>
    <property type="project" value="TreeGrafter"/>
</dbReference>
<dbReference type="InterPro" id="IPR029026">
    <property type="entry name" value="tRNA_m1G_MTases_N"/>
</dbReference>
<dbReference type="SUPFAM" id="SSF55315">
    <property type="entry name" value="L30e-like"/>
    <property type="match status" value="1"/>
</dbReference>
<feature type="domain" description="RNA 2-O ribose methyltransferase substrate binding" evidence="5">
    <location>
        <begin position="74"/>
        <end position="150"/>
    </location>
</feature>
<keyword evidence="2 6" id="KW-0489">Methyltransferase</keyword>
<dbReference type="AlphaFoldDB" id="A0A0U4BXC1"/>
<name>A0A0U4BXC1_9ACTN</name>
<feature type="region of interest" description="Disordered" evidence="4">
    <location>
        <begin position="1"/>
        <end position="74"/>
    </location>
</feature>
<sequence length="315" mass="33114">MAGNSQRRGAIKKTGKGNPTAGSGGRRRKGLEGKGPTPRAEERPNHKAYKMARAADKREAARPKRKGGDGGPEWVAGRNSVVELLRANVPVAGLYIAEGAERDERIREIFRLSAEQHVSLLEIGRVEMDKLTGGAVHQGVAAKLDAYDYAHPDDLLARAEEEGVPPLVVMLDGVTDPRNLGAVVRSASGFGAHGVVIPERRSAQMTASAWKTSAGAAARVPVARTTNLTRQLKAYQEAGLMVVGLAADGDVALPDLDLADGPLVVVIGSEGKGISRLVGETCDQIVSIPMASSLESLNAGVAAGIALYQIAQRRV</sequence>
<dbReference type="PANTHER" id="PTHR46429:SF1">
    <property type="entry name" value="23S RRNA (GUANOSINE-2'-O-)-METHYLTRANSFERASE RLMB"/>
    <property type="match status" value="1"/>
</dbReference>
<accession>A0A0U4BXC1</accession>
<dbReference type="GO" id="GO:0003723">
    <property type="term" value="F:RNA binding"/>
    <property type="evidence" value="ECO:0007669"/>
    <property type="project" value="InterPro"/>
</dbReference>
<dbReference type="CDD" id="cd18103">
    <property type="entry name" value="SpoU-like_RlmB"/>
    <property type="match status" value="1"/>
</dbReference>
<dbReference type="InterPro" id="IPR029064">
    <property type="entry name" value="Ribosomal_eL30-like_sf"/>
</dbReference>
<evidence type="ECO:0000313" key="6">
    <source>
        <dbReference type="EMBL" id="ALX03519.1"/>
    </source>
</evidence>
<dbReference type="PATRIC" id="fig|2041.4.peg.379"/>
<evidence type="ECO:0000256" key="1">
    <source>
        <dbReference type="ARBA" id="ARBA00007228"/>
    </source>
</evidence>
<organism evidence="6 7">
    <name type="scientific">Aeromicrobium erythreum</name>
    <dbReference type="NCBI Taxonomy" id="2041"/>
    <lineage>
        <taxon>Bacteria</taxon>
        <taxon>Bacillati</taxon>
        <taxon>Actinomycetota</taxon>
        <taxon>Actinomycetes</taxon>
        <taxon>Propionibacteriales</taxon>
        <taxon>Nocardioidaceae</taxon>
        <taxon>Aeromicrobium</taxon>
    </lineage>
</organism>
<proteinExistence type="inferred from homology"/>
<reference evidence="6 7" key="1">
    <citation type="journal article" date="1991" name="Int. J. Syst. Bacteriol.">
        <title>Description of the erythromycin-producing bacterium Arthrobacter sp. strain NRRL B-3381 as Aeromicrobium erythreum gen. nov., sp. nov.</title>
        <authorList>
            <person name="Miller E.S."/>
            <person name="Woese C.R."/>
            <person name="Brenner S."/>
        </authorList>
    </citation>
    <scope>NUCLEOTIDE SEQUENCE [LARGE SCALE GENOMIC DNA]</scope>
    <source>
        <strain evidence="6 7">AR18</strain>
    </source>
</reference>
<dbReference type="InterPro" id="IPR001537">
    <property type="entry name" value="SpoU_MeTrfase"/>
</dbReference>
<feature type="compositionally biased region" description="Basic and acidic residues" evidence="4">
    <location>
        <begin position="53"/>
        <end position="68"/>
    </location>
</feature>
<dbReference type="InterPro" id="IPR029028">
    <property type="entry name" value="Alpha/beta_knot_MTases"/>
</dbReference>
<dbReference type="STRING" id="2041.AERYTH_01805"/>
<dbReference type="RefSeq" id="WP_067853883.1">
    <property type="nucleotide sequence ID" value="NZ_CP011502.1"/>
</dbReference>
<dbReference type="SUPFAM" id="SSF75217">
    <property type="entry name" value="alpha/beta knot"/>
    <property type="match status" value="1"/>
</dbReference>
<evidence type="ECO:0000256" key="2">
    <source>
        <dbReference type="ARBA" id="ARBA00022603"/>
    </source>
</evidence>
<dbReference type="Pfam" id="PF08032">
    <property type="entry name" value="SpoU_sub_bind"/>
    <property type="match status" value="1"/>
</dbReference>
<dbReference type="Proteomes" id="UP000067689">
    <property type="component" value="Chromosome"/>
</dbReference>
<dbReference type="OrthoDB" id="9785673at2"/>
<dbReference type="EMBL" id="CP011502">
    <property type="protein sequence ID" value="ALX03519.1"/>
    <property type="molecule type" value="Genomic_DNA"/>
</dbReference>
<dbReference type="GO" id="GO:0032259">
    <property type="term" value="P:methylation"/>
    <property type="evidence" value="ECO:0007669"/>
    <property type="project" value="UniProtKB-KW"/>
</dbReference>
<dbReference type="GO" id="GO:0008173">
    <property type="term" value="F:RNA methyltransferase activity"/>
    <property type="evidence" value="ECO:0007669"/>
    <property type="project" value="InterPro"/>
</dbReference>
<keyword evidence="3 6" id="KW-0808">Transferase</keyword>
<dbReference type="NCBIfam" id="TIGR00186">
    <property type="entry name" value="rRNA_methyl_3"/>
    <property type="match status" value="1"/>
</dbReference>
<dbReference type="GO" id="GO:0006396">
    <property type="term" value="P:RNA processing"/>
    <property type="evidence" value="ECO:0007669"/>
    <property type="project" value="InterPro"/>
</dbReference>
<dbReference type="InterPro" id="IPR013123">
    <property type="entry name" value="SpoU_subst-bd"/>
</dbReference>
<evidence type="ECO:0000256" key="3">
    <source>
        <dbReference type="ARBA" id="ARBA00022679"/>
    </source>
</evidence>
<dbReference type="KEGG" id="aer:AERYTH_01805"/>
<dbReference type="Gene3D" id="3.40.1280.10">
    <property type="match status" value="1"/>
</dbReference>
<dbReference type="Pfam" id="PF00588">
    <property type="entry name" value="SpoU_methylase"/>
    <property type="match status" value="1"/>
</dbReference>
<dbReference type="PANTHER" id="PTHR46429">
    <property type="entry name" value="23S RRNA (GUANOSINE-2'-O-)-METHYLTRANSFERASE RLMB"/>
    <property type="match status" value="1"/>
</dbReference>
<evidence type="ECO:0000256" key="4">
    <source>
        <dbReference type="SAM" id="MobiDB-lite"/>
    </source>
</evidence>